<comment type="caution">
    <text evidence="11">The sequence shown here is derived from an EMBL/GenBank/DDBJ whole genome shotgun (WGS) entry which is preliminary data.</text>
</comment>
<evidence type="ECO:0000256" key="1">
    <source>
        <dbReference type="ARBA" id="ARBA00000085"/>
    </source>
</evidence>
<dbReference type="Pfam" id="PF00512">
    <property type="entry name" value="HisKA"/>
    <property type="match status" value="1"/>
</dbReference>
<dbReference type="Pfam" id="PF02518">
    <property type="entry name" value="HATPase_c"/>
    <property type="match status" value="1"/>
</dbReference>
<keyword evidence="12" id="KW-1185">Reference proteome</keyword>
<dbReference type="PROSITE" id="PS50109">
    <property type="entry name" value="HIS_KIN"/>
    <property type="match status" value="1"/>
</dbReference>
<comment type="catalytic activity">
    <reaction evidence="1">
        <text>ATP + protein L-histidine = ADP + protein N-phospho-L-histidine.</text>
        <dbReference type="EC" id="2.7.13.3"/>
    </reaction>
</comment>
<dbReference type="CDD" id="cd00082">
    <property type="entry name" value="HisKA"/>
    <property type="match status" value="1"/>
</dbReference>
<dbReference type="InterPro" id="IPR005467">
    <property type="entry name" value="His_kinase_dom"/>
</dbReference>
<keyword evidence="5" id="KW-0547">Nucleotide-binding</keyword>
<evidence type="ECO:0000256" key="4">
    <source>
        <dbReference type="ARBA" id="ARBA00022679"/>
    </source>
</evidence>
<evidence type="ECO:0000256" key="2">
    <source>
        <dbReference type="ARBA" id="ARBA00012438"/>
    </source>
</evidence>
<proteinExistence type="predicted"/>
<dbReference type="Gene3D" id="3.30.565.10">
    <property type="entry name" value="Histidine kinase-like ATPase, C-terminal domain"/>
    <property type="match status" value="1"/>
</dbReference>
<dbReference type="Proteomes" id="UP000295063">
    <property type="component" value="Unassembled WGS sequence"/>
</dbReference>
<sequence>MKKLNLATKLNFKIVCIVVVLMITITAYQHWLALQEENDKNIKWLIAITDFLVQKSAGIVNSEKFSDSAEIAHGQLMIANEELQSILGDIVVPINIVKYGFYSRSQNSIIAIGPTADTLLLVGLEPDQFGTVYETGQPELIEKKSSLIWHGASVITYVRPIENKGVIVGHAFASINQDAVYGAIWKRTLNTFLGAFIMLLVCVAVFRELFIQLKNDLQLFAEMIVEGRTVSFNSEITEFTPILKYISDQTEKMTRLDRLNIIGEMAASIAHEVRNPMTTVRGLLQLMSKKAEFSKQKDNLELMIDEIDRANSIITEFLSLAKNRAMEFSQINLNDIIRDIYPLLRADALRNNCEIKVDFKDIPTVAVDQNSIRQLILNMVRNGLDAMAGIAGVIEIRTRVQAGIVYLSIRDHGSGISPEIKEKLGTPFFTTKEKGTGLGLAICYRIVERHGASLHVESEPGKGTVFTIAFAPGIATSDTKVVQNDRKNNNAVVFTWK</sequence>
<dbReference type="SMART" id="SM00387">
    <property type="entry name" value="HATPase_c"/>
    <property type="match status" value="1"/>
</dbReference>
<dbReference type="AlphaFoldDB" id="A0A4R1Q3Z6"/>
<accession>A0A4R1Q3Z6</accession>
<evidence type="ECO:0000256" key="5">
    <source>
        <dbReference type="ARBA" id="ARBA00022741"/>
    </source>
</evidence>
<organism evidence="11 12">
    <name type="scientific">Anaerospora hongkongensis</name>
    <dbReference type="NCBI Taxonomy" id="244830"/>
    <lineage>
        <taxon>Bacteria</taxon>
        <taxon>Bacillati</taxon>
        <taxon>Bacillota</taxon>
        <taxon>Negativicutes</taxon>
        <taxon>Selenomonadales</taxon>
        <taxon>Sporomusaceae</taxon>
        <taxon>Anaerospora</taxon>
    </lineage>
</organism>
<dbReference type="InterPro" id="IPR003594">
    <property type="entry name" value="HATPase_dom"/>
</dbReference>
<evidence type="ECO:0000259" key="10">
    <source>
        <dbReference type="PROSITE" id="PS50109"/>
    </source>
</evidence>
<keyword evidence="9" id="KW-1133">Transmembrane helix</keyword>
<dbReference type="InterPro" id="IPR004358">
    <property type="entry name" value="Sig_transdc_His_kin-like_C"/>
</dbReference>
<keyword evidence="7" id="KW-0067">ATP-binding</keyword>
<dbReference type="PANTHER" id="PTHR43065:SF46">
    <property type="entry name" value="C4-DICARBOXYLATE TRANSPORT SENSOR PROTEIN DCTB"/>
    <property type="match status" value="1"/>
</dbReference>
<feature type="domain" description="Histidine kinase" evidence="10">
    <location>
        <begin position="268"/>
        <end position="474"/>
    </location>
</feature>
<evidence type="ECO:0000256" key="8">
    <source>
        <dbReference type="ARBA" id="ARBA00023012"/>
    </source>
</evidence>
<reference evidence="11 12" key="1">
    <citation type="submission" date="2019-03" db="EMBL/GenBank/DDBJ databases">
        <title>Genomic Encyclopedia of Type Strains, Phase IV (KMG-IV): sequencing the most valuable type-strain genomes for metagenomic binning, comparative biology and taxonomic classification.</title>
        <authorList>
            <person name="Goeker M."/>
        </authorList>
    </citation>
    <scope>NUCLEOTIDE SEQUENCE [LARGE SCALE GENOMIC DNA]</scope>
    <source>
        <strain evidence="11 12">DSM 15969</strain>
    </source>
</reference>
<dbReference type="SUPFAM" id="SSF47384">
    <property type="entry name" value="Homodimeric domain of signal transducing histidine kinase"/>
    <property type="match status" value="1"/>
</dbReference>
<keyword evidence="3" id="KW-0597">Phosphoprotein</keyword>
<dbReference type="InterPro" id="IPR036097">
    <property type="entry name" value="HisK_dim/P_sf"/>
</dbReference>
<name>A0A4R1Q3Z6_9FIRM</name>
<dbReference type="PRINTS" id="PR00344">
    <property type="entry name" value="BCTRLSENSOR"/>
</dbReference>
<evidence type="ECO:0000256" key="9">
    <source>
        <dbReference type="SAM" id="Phobius"/>
    </source>
</evidence>
<dbReference type="InterPro" id="IPR003661">
    <property type="entry name" value="HisK_dim/P_dom"/>
</dbReference>
<dbReference type="PANTHER" id="PTHR43065">
    <property type="entry name" value="SENSOR HISTIDINE KINASE"/>
    <property type="match status" value="1"/>
</dbReference>
<keyword evidence="4" id="KW-0808">Transferase</keyword>
<dbReference type="SUPFAM" id="SSF55874">
    <property type="entry name" value="ATPase domain of HSP90 chaperone/DNA topoisomerase II/histidine kinase"/>
    <property type="match status" value="1"/>
</dbReference>
<keyword evidence="6 11" id="KW-0418">Kinase</keyword>
<evidence type="ECO:0000256" key="3">
    <source>
        <dbReference type="ARBA" id="ARBA00022553"/>
    </source>
</evidence>
<dbReference type="EMBL" id="SLUI01000012">
    <property type="protein sequence ID" value="TCL35424.1"/>
    <property type="molecule type" value="Genomic_DNA"/>
</dbReference>
<evidence type="ECO:0000256" key="7">
    <source>
        <dbReference type="ARBA" id="ARBA00022840"/>
    </source>
</evidence>
<evidence type="ECO:0000313" key="12">
    <source>
        <dbReference type="Proteomes" id="UP000295063"/>
    </source>
</evidence>
<keyword evidence="9" id="KW-0472">Membrane</keyword>
<dbReference type="GO" id="GO:0000155">
    <property type="term" value="F:phosphorelay sensor kinase activity"/>
    <property type="evidence" value="ECO:0007669"/>
    <property type="project" value="InterPro"/>
</dbReference>
<dbReference type="Gene3D" id="1.10.287.130">
    <property type="match status" value="1"/>
</dbReference>
<dbReference type="EC" id="2.7.13.3" evidence="2"/>
<dbReference type="OrthoDB" id="9806130at2"/>
<dbReference type="InterPro" id="IPR036890">
    <property type="entry name" value="HATPase_C_sf"/>
</dbReference>
<dbReference type="SMART" id="SM00388">
    <property type="entry name" value="HisKA"/>
    <property type="match status" value="1"/>
</dbReference>
<keyword evidence="8" id="KW-0902">Two-component regulatory system</keyword>
<evidence type="ECO:0000256" key="6">
    <source>
        <dbReference type="ARBA" id="ARBA00022777"/>
    </source>
</evidence>
<keyword evidence="9" id="KW-0812">Transmembrane</keyword>
<feature type="transmembrane region" description="Helical" evidence="9">
    <location>
        <begin position="12"/>
        <end position="31"/>
    </location>
</feature>
<dbReference type="GO" id="GO:0005524">
    <property type="term" value="F:ATP binding"/>
    <property type="evidence" value="ECO:0007669"/>
    <property type="project" value="UniProtKB-KW"/>
</dbReference>
<feature type="transmembrane region" description="Helical" evidence="9">
    <location>
        <begin position="191"/>
        <end position="210"/>
    </location>
</feature>
<evidence type="ECO:0000313" key="11">
    <source>
        <dbReference type="EMBL" id="TCL35424.1"/>
    </source>
</evidence>
<protein>
    <recommendedName>
        <fullName evidence="2">histidine kinase</fullName>
        <ecNumber evidence="2">2.7.13.3</ecNumber>
    </recommendedName>
</protein>
<dbReference type="RefSeq" id="WP_132082526.1">
    <property type="nucleotide sequence ID" value="NZ_SLUI01000012.1"/>
</dbReference>
<gene>
    <name evidence="11" type="ORF">EV210_11283</name>
</gene>